<evidence type="ECO:0000313" key="2">
    <source>
        <dbReference type="EMBL" id="PHV66110.1"/>
    </source>
</evidence>
<dbReference type="RefSeq" id="WP_023960977.1">
    <property type="nucleotide sequence ID" value="NZ_JAHVCV010000005.1"/>
</dbReference>
<keyword evidence="1" id="KW-0472">Membrane</keyword>
<proteinExistence type="predicted"/>
<name>A0A2G3PK00_WILMA</name>
<evidence type="ECO:0000313" key="3">
    <source>
        <dbReference type="Proteomes" id="UP000225108"/>
    </source>
</evidence>
<comment type="caution">
    <text evidence="2">The sequence shown here is derived from an EMBL/GenBank/DDBJ whole genome shotgun (WGS) entry which is preliminary data.</text>
</comment>
<feature type="transmembrane region" description="Helical" evidence="1">
    <location>
        <begin position="12"/>
        <end position="34"/>
    </location>
</feature>
<evidence type="ECO:0000256" key="1">
    <source>
        <dbReference type="SAM" id="Phobius"/>
    </source>
</evidence>
<sequence>MSPARQFSFARLAVFALGAGTAVLVLSVPVVIWLAQVAPLAALVVALLALVVAVAAMGIVANRMVDRAAHADDAEIDPKNTERD</sequence>
<accession>A0A2G3PK00</accession>
<keyword evidence="1" id="KW-0812">Transmembrane</keyword>
<keyword evidence="1" id="KW-1133">Transmembrane helix</keyword>
<gene>
    <name evidence="2" type="ORF">CSW57_21015</name>
</gene>
<feature type="transmembrane region" description="Helical" evidence="1">
    <location>
        <begin position="40"/>
        <end position="61"/>
    </location>
</feature>
<dbReference type="Proteomes" id="UP000225108">
    <property type="component" value="Unassembled WGS sequence"/>
</dbReference>
<reference evidence="2 3" key="1">
    <citation type="submission" date="2017-10" db="EMBL/GenBank/DDBJ databases">
        <title>The draft genome sequence of Williamsia sp. BULT 1.1 isolated from the semi-arid grassland soils from South Africa.</title>
        <authorList>
            <person name="Kabwe M.H."/>
            <person name="Govender N."/>
            <person name="Mutseka Lunga P."/>
            <person name="Vikram S."/>
            <person name="Makhalanyane T.P."/>
        </authorList>
    </citation>
    <scope>NUCLEOTIDE SEQUENCE [LARGE SCALE GENOMIC DNA]</scope>
    <source>
        <strain evidence="2 3">BULT 1.1</strain>
    </source>
</reference>
<protein>
    <submittedName>
        <fullName evidence="2">Uncharacterized protein</fullName>
    </submittedName>
</protein>
<dbReference type="AlphaFoldDB" id="A0A2G3PK00"/>
<dbReference type="EMBL" id="PEBD01000010">
    <property type="protein sequence ID" value="PHV66110.1"/>
    <property type="molecule type" value="Genomic_DNA"/>
</dbReference>
<organism evidence="2 3">
    <name type="scientific">Williamsia marianensis</name>
    <dbReference type="NCBI Taxonomy" id="85044"/>
    <lineage>
        <taxon>Bacteria</taxon>
        <taxon>Bacillati</taxon>
        <taxon>Actinomycetota</taxon>
        <taxon>Actinomycetes</taxon>
        <taxon>Mycobacteriales</taxon>
        <taxon>Nocardiaceae</taxon>
        <taxon>Williamsia</taxon>
    </lineage>
</organism>